<dbReference type="Proteomes" id="UP000472262">
    <property type="component" value="Unassembled WGS sequence"/>
</dbReference>
<name>A0A672ML97_SINGR</name>
<accession>A0A672ML97</accession>
<proteinExistence type="predicted"/>
<dbReference type="InParanoid" id="A0A672ML97"/>
<evidence type="ECO:0000313" key="2">
    <source>
        <dbReference type="Proteomes" id="UP000472262"/>
    </source>
</evidence>
<reference evidence="1" key="2">
    <citation type="submission" date="2025-09" db="UniProtKB">
        <authorList>
            <consortium name="Ensembl"/>
        </authorList>
    </citation>
    <scope>IDENTIFICATION</scope>
</reference>
<protein>
    <submittedName>
        <fullName evidence="1">Uncharacterized protein</fullName>
    </submittedName>
</protein>
<keyword evidence="2" id="KW-1185">Reference proteome</keyword>
<evidence type="ECO:0000313" key="1">
    <source>
        <dbReference type="Ensembl" id="ENSSGRP00000038521.1"/>
    </source>
</evidence>
<reference evidence="1" key="1">
    <citation type="submission" date="2025-08" db="UniProtKB">
        <authorList>
            <consortium name="Ensembl"/>
        </authorList>
    </citation>
    <scope>IDENTIFICATION</scope>
</reference>
<sequence>MVVVAQMCAASSGEIHATNNHLLKRMYVKEVFCHKLLCQTGHLLAFL</sequence>
<dbReference type="AlphaFoldDB" id="A0A672ML97"/>
<organism evidence="1 2">
    <name type="scientific">Sinocyclocheilus grahami</name>
    <name type="common">Dianchi golden-line fish</name>
    <name type="synonym">Barbus grahami</name>
    <dbReference type="NCBI Taxonomy" id="75366"/>
    <lineage>
        <taxon>Eukaryota</taxon>
        <taxon>Metazoa</taxon>
        <taxon>Chordata</taxon>
        <taxon>Craniata</taxon>
        <taxon>Vertebrata</taxon>
        <taxon>Euteleostomi</taxon>
        <taxon>Actinopterygii</taxon>
        <taxon>Neopterygii</taxon>
        <taxon>Teleostei</taxon>
        <taxon>Ostariophysi</taxon>
        <taxon>Cypriniformes</taxon>
        <taxon>Cyprinidae</taxon>
        <taxon>Cyprininae</taxon>
        <taxon>Sinocyclocheilus</taxon>
    </lineage>
</organism>
<dbReference type="Ensembl" id="ENSSGRT00000041311.1">
    <property type="protein sequence ID" value="ENSSGRP00000038521.1"/>
    <property type="gene ID" value="ENSSGRG00000021169.1"/>
</dbReference>